<dbReference type="GO" id="GO:0016829">
    <property type="term" value="F:lyase activity"/>
    <property type="evidence" value="ECO:0007669"/>
    <property type="project" value="UniProtKB-KW"/>
</dbReference>
<keyword evidence="2" id="KW-0456">Lyase</keyword>
<dbReference type="Gene3D" id="1.10.12.10">
    <property type="entry name" value="Lyase 2-enoyl-coa Hydratase, Chain A, domain 2"/>
    <property type="match status" value="1"/>
</dbReference>
<protein>
    <submittedName>
        <fullName evidence="4">Enoyl-CoA hydratase</fullName>
    </submittedName>
</protein>
<dbReference type="InterPro" id="IPR029045">
    <property type="entry name" value="ClpP/crotonase-like_dom_sf"/>
</dbReference>
<dbReference type="CDD" id="cd06558">
    <property type="entry name" value="crotonase-like"/>
    <property type="match status" value="1"/>
</dbReference>
<keyword evidence="5" id="KW-1185">Reference proteome</keyword>
<evidence type="ECO:0000256" key="3">
    <source>
        <dbReference type="RuleBase" id="RU003707"/>
    </source>
</evidence>
<dbReference type="Proteomes" id="UP000441354">
    <property type="component" value="Unassembled WGS sequence"/>
</dbReference>
<dbReference type="AlphaFoldDB" id="A0A7V7RLU6"/>
<evidence type="ECO:0000256" key="2">
    <source>
        <dbReference type="ARBA" id="ARBA00023239"/>
    </source>
</evidence>
<organism evidence="4 5">
    <name type="scientific">Bacillus mesophilum</name>
    <dbReference type="NCBI Taxonomy" id="1071718"/>
    <lineage>
        <taxon>Bacteria</taxon>
        <taxon>Bacillati</taxon>
        <taxon>Bacillota</taxon>
        <taxon>Bacilli</taxon>
        <taxon>Bacillales</taxon>
        <taxon>Bacillaceae</taxon>
        <taxon>Bacillus</taxon>
    </lineage>
</organism>
<dbReference type="InterPro" id="IPR014748">
    <property type="entry name" value="Enoyl-CoA_hydra_C"/>
</dbReference>
<dbReference type="RefSeq" id="WP_151574189.1">
    <property type="nucleotide sequence ID" value="NZ_WBOT01000003.1"/>
</dbReference>
<dbReference type="Gene3D" id="3.90.226.10">
    <property type="entry name" value="2-enoyl-CoA Hydratase, Chain A, domain 1"/>
    <property type="match status" value="1"/>
</dbReference>
<evidence type="ECO:0000313" key="5">
    <source>
        <dbReference type="Proteomes" id="UP000441354"/>
    </source>
</evidence>
<dbReference type="PANTHER" id="PTHR11941:SF54">
    <property type="entry name" value="ENOYL-COA HYDRATASE, MITOCHONDRIAL"/>
    <property type="match status" value="1"/>
</dbReference>
<dbReference type="InterPro" id="IPR001753">
    <property type="entry name" value="Enoyl-CoA_hydra/iso"/>
</dbReference>
<accession>A0A7V7RLU6</accession>
<comment type="similarity">
    <text evidence="1 3">Belongs to the enoyl-CoA hydratase/isomerase family.</text>
</comment>
<comment type="caution">
    <text evidence="4">The sequence shown here is derived from an EMBL/GenBank/DDBJ whole genome shotgun (WGS) entry which is preliminary data.</text>
</comment>
<gene>
    <name evidence="4" type="ORF">F7732_12185</name>
</gene>
<dbReference type="OrthoDB" id="9775794at2"/>
<reference evidence="4 5" key="1">
    <citation type="journal article" date="2014" name="Arch. Microbiol.">
        <title>Bacillus mesophilum sp. nov., strain IITR-54T, a novel 4-chlorobiphenyl dechlorinating bacterium.</title>
        <authorList>
            <person name="Manickam N."/>
            <person name="Singh N.K."/>
            <person name="Bajaj A."/>
            <person name="Kumar R.M."/>
            <person name="Kaur G."/>
            <person name="Kaur N."/>
            <person name="Bala M."/>
            <person name="Kumar A."/>
            <person name="Mayilraj S."/>
        </authorList>
    </citation>
    <scope>NUCLEOTIDE SEQUENCE [LARGE SCALE GENOMIC DNA]</scope>
    <source>
        <strain evidence="4 5">IITR-54</strain>
    </source>
</reference>
<dbReference type="FunFam" id="3.90.226.10:FF:000009">
    <property type="entry name" value="Carnitinyl-CoA dehydratase"/>
    <property type="match status" value="1"/>
</dbReference>
<dbReference type="SUPFAM" id="SSF52096">
    <property type="entry name" value="ClpP/crotonase"/>
    <property type="match status" value="1"/>
</dbReference>
<dbReference type="Pfam" id="PF00378">
    <property type="entry name" value="ECH_1"/>
    <property type="match status" value="1"/>
</dbReference>
<proteinExistence type="inferred from homology"/>
<evidence type="ECO:0000256" key="1">
    <source>
        <dbReference type="ARBA" id="ARBA00005254"/>
    </source>
</evidence>
<evidence type="ECO:0000313" key="4">
    <source>
        <dbReference type="EMBL" id="KAB2332834.1"/>
    </source>
</evidence>
<dbReference type="PANTHER" id="PTHR11941">
    <property type="entry name" value="ENOYL-COA HYDRATASE-RELATED"/>
    <property type="match status" value="1"/>
</dbReference>
<dbReference type="InterPro" id="IPR018376">
    <property type="entry name" value="Enoyl-CoA_hyd/isom_CS"/>
</dbReference>
<dbReference type="EMBL" id="WBOT01000003">
    <property type="protein sequence ID" value="KAB2332834.1"/>
    <property type="molecule type" value="Genomic_DNA"/>
</dbReference>
<dbReference type="PROSITE" id="PS00166">
    <property type="entry name" value="ENOYL_COA_HYDRATASE"/>
    <property type="match status" value="1"/>
</dbReference>
<sequence>MEELYWKKEERIASIIINRPHKKNAFNLKMFQKLSVLLDEIKKDDEVKVLVLCGADESAFSAGADISEFLQNRTSAEKAKQYNAIALETVEKLYHFPKPTIAAIRGLAIGGGLELALSCDFRFASQESLLGITAAKLAIIYNLASTKRLIDAVGTSIAKDMLYTGKLVKAPEGKEIGLVHRVLPEDELLQSAYEYAKQLSERSSLALNGTKEVIHAVLNGAIEEDERIEQLILYSFESEDYQEGIQAFLEKRKPNFK</sequence>
<name>A0A7V7RLU6_9BACI</name>
<dbReference type="GO" id="GO:0006635">
    <property type="term" value="P:fatty acid beta-oxidation"/>
    <property type="evidence" value="ECO:0007669"/>
    <property type="project" value="TreeGrafter"/>
</dbReference>